<evidence type="ECO:0000259" key="1">
    <source>
        <dbReference type="Pfam" id="PF13649"/>
    </source>
</evidence>
<keyword evidence="3" id="KW-1185">Reference proteome</keyword>
<dbReference type="PANTHER" id="PTHR44942:SF10">
    <property type="entry name" value="METHYLTRANSFERASE TYPE 11 DOMAIN-CONTAINING PROTEIN"/>
    <property type="match status" value="1"/>
</dbReference>
<keyword evidence="2" id="KW-0489">Methyltransferase</keyword>
<organism evidence="2 3">
    <name type="scientific">Penicillium atrosanguineum</name>
    <dbReference type="NCBI Taxonomy" id="1132637"/>
    <lineage>
        <taxon>Eukaryota</taxon>
        <taxon>Fungi</taxon>
        <taxon>Dikarya</taxon>
        <taxon>Ascomycota</taxon>
        <taxon>Pezizomycotina</taxon>
        <taxon>Eurotiomycetes</taxon>
        <taxon>Eurotiomycetidae</taxon>
        <taxon>Eurotiales</taxon>
        <taxon>Aspergillaceae</taxon>
        <taxon>Penicillium</taxon>
    </lineage>
</organism>
<dbReference type="PANTHER" id="PTHR44942">
    <property type="entry name" value="METHYLTRANSF_11 DOMAIN-CONTAINING PROTEIN"/>
    <property type="match status" value="1"/>
</dbReference>
<dbReference type="InterPro" id="IPR029063">
    <property type="entry name" value="SAM-dependent_MTases_sf"/>
</dbReference>
<proteinExistence type="predicted"/>
<accession>A0A9W9H7A6</accession>
<dbReference type="SUPFAM" id="SSF53335">
    <property type="entry name" value="S-adenosyl-L-methionine-dependent methyltransferases"/>
    <property type="match status" value="1"/>
</dbReference>
<feature type="domain" description="Methyltransferase" evidence="1">
    <location>
        <begin position="50"/>
        <end position="89"/>
    </location>
</feature>
<dbReference type="EMBL" id="JAPZBO010000005">
    <property type="protein sequence ID" value="KAJ5315207.1"/>
    <property type="molecule type" value="Genomic_DNA"/>
</dbReference>
<dbReference type="InterPro" id="IPR051052">
    <property type="entry name" value="Diverse_substrate_MTase"/>
</dbReference>
<protein>
    <submittedName>
        <fullName evidence="2">S-adenosyl-L-methionine-dependent methyltransferase</fullName>
    </submittedName>
</protein>
<gene>
    <name evidence="2" type="ORF">N7476_005514</name>
</gene>
<dbReference type="Pfam" id="PF13649">
    <property type="entry name" value="Methyltransf_25"/>
    <property type="match status" value="1"/>
</dbReference>
<sequence length="292" mass="32437">MSPLSDPTFSNYDQQQAQQYAESRLSYPERLYNTIIDYHIKSRGQSNILVDVGCGPGNATRDMATWFDHAVGLDPSVEMINTAMKYGGYTKSGQELRYAVYTADQLSHGVQEVLPIVKELGGVDLLAAAMAPINSATPDPSTANADAVQKVLFELEREILLPYELPSNRLSRDLYENLILPWDLDDESLASEFPASQFQRLEWDRDGILTDGDQFFNFSDETTLEGLETDLGTASMVTRWREAHPELANTENDCVKQTMAKLRLSLGVGGTENPTITVGNGTVILLFKRKCV</sequence>
<dbReference type="GO" id="GO:0032259">
    <property type="term" value="P:methylation"/>
    <property type="evidence" value="ECO:0007669"/>
    <property type="project" value="UniProtKB-KW"/>
</dbReference>
<evidence type="ECO:0000313" key="3">
    <source>
        <dbReference type="Proteomes" id="UP001147746"/>
    </source>
</evidence>
<comment type="caution">
    <text evidence="2">The sequence shown here is derived from an EMBL/GenBank/DDBJ whole genome shotgun (WGS) entry which is preliminary data.</text>
</comment>
<evidence type="ECO:0000313" key="2">
    <source>
        <dbReference type="EMBL" id="KAJ5315207.1"/>
    </source>
</evidence>
<dbReference type="GO" id="GO:0008168">
    <property type="term" value="F:methyltransferase activity"/>
    <property type="evidence" value="ECO:0007669"/>
    <property type="project" value="UniProtKB-KW"/>
</dbReference>
<reference evidence="2" key="1">
    <citation type="submission" date="2022-12" db="EMBL/GenBank/DDBJ databases">
        <authorList>
            <person name="Petersen C."/>
        </authorList>
    </citation>
    <scope>NUCLEOTIDE SEQUENCE</scope>
    <source>
        <strain evidence="2">IBT 21472</strain>
    </source>
</reference>
<reference evidence="2" key="2">
    <citation type="journal article" date="2023" name="IMA Fungus">
        <title>Comparative genomic study of the Penicillium genus elucidates a diverse pangenome and 15 lateral gene transfer events.</title>
        <authorList>
            <person name="Petersen C."/>
            <person name="Sorensen T."/>
            <person name="Nielsen M.R."/>
            <person name="Sondergaard T.E."/>
            <person name="Sorensen J.L."/>
            <person name="Fitzpatrick D.A."/>
            <person name="Frisvad J.C."/>
            <person name="Nielsen K.L."/>
        </authorList>
    </citation>
    <scope>NUCLEOTIDE SEQUENCE</scope>
    <source>
        <strain evidence="2">IBT 21472</strain>
    </source>
</reference>
<keyword evidence="2" id="KW-0808">Transferase</keyword>
<dbReference type="Gene3D" id="3.40.50.150">
    <property type="entry name" value="Vaccinia Virus protein VP39"/>
    <property type="match status" value="2"/>
</dbReference>
<dbReference type="InterPro" id="IPR041698">
    <property type="entry name" value="Methyltransf_25"/>
</dbReference>
<dbReference type="Proteomes" id="UP001147746">
    <property type="component" value="Unassembled WGS sequence"/>
</dbReference>
<dbReference type="AlphaFoldDB" id="A0A9W9H7A6"/>
<name>A0A9W9H7A6_9EURO</name>